<dbReference type="InterPro" id="IPR006600">
    <property type="entry name" value="HTH_CenpB_DNA-bd_dom"/>
</dbReference>
<dbReference type="GO" id="GO:0005634">
    <property type="term" value="C:nucleus"/>
    <property type="evidence" value="ECO:0007669"/>
    <property type="project" value="TreeGrafter"/>
</dbReference>
<dbReference type="AlphaFoldDB" id="A0A067MZR0"/>
<feature type="domain" description="HTH CENPB-type" evidence="3">
    <location>
        <begin position="1"/>
        <end position="47"/>
    </location>
</feature>
<name>A0A067MZR0_BOTB1</name>
<dbReference type="HOGENOM" id="CLU_018294_0_0_1"/>
<dbReference type="Pfam" id="PF03184">
    <property type="entry name" value="DDE_1"/>
    <property type="match status" value="1"/>
</dbReference>
<evidence type="ECO:0000256" key="2">
    <source>
        <dbReference type="SAM" id="MobiDB-lite"/>
    </source>
</evidence>
<protein>
    <recommendedName>
        <fullName evidence="3">HTH CENPB-type domain-containing protein</fullName>
    </recommendedName>
</protein>
<keyword evidence="1" id="KW-0238">DNA-binding</keyword>
<dbReference type="InterPro" id="IPR009057">
    <property type="entry name" value="Homeodomain-like_sf"/>
</dbReference>
<organism evidence="4 5">
    <name type="scientific">Botryobasidium botryosum (strain FD-172 SS1)</name>
    <dbReference type="NCBI Taxonomy" id="930990"/>
    <lineage>
        <taxon>Eukaryota</taxon>
        <taxon>Fungi</taxon>
        <taxon>Dikarya</taxon>
        <taxon>Basidiomycota</taxon>
        <taxon>Agaricomycotina</taxon>
        <taxon>Agaricomycetes</taxon>
        <taxon>Cantharellales</taxon>
        <taxon>Botryobasidiaceae</taxon>
        <taxon>Botryobasidium</taxon>
    </lineage>
</organism>
<sequence>LTISGDLIREKARRFAAHFGIPPDDFLSLSNGWLESFKACHGLRDVRFYGEAGDVLNWDESGLLYRARPTRGLAMSSHPGVKVDKTRITVAFLVNATGSDMPQPLIIGKARRPRAFKKRDGTQLGFDYWWNSKAWMTGSIFSSWLERLDLEMRQQGRHILLLVDNASSHKYNPSKIHNIRVEFLPPNMTSRVQPLDAGIIRTFKAHYRRLFLQRALDRDESGEADIYQINQLEAMHLIRDAWAHVSVQTVADCWAHTGILGDSLVPTAVEAVTHSGMLADSRALAALQLTIDEISAKTSSRDVVQAHELVGLPGEDVTEAVWTEEDVVNEVRKEQEETETTSDLDEGVETQDRAVPSVPEAMEEVRKLQKFFIDTRDDDPVVQQSLRFLLSRLELKEASIM</sequence>
<dbReference type="Pfam" id="PF03221">
    <property type="entry name" value="HTH_Tnp_Tc5"/>
    <property type="match status" value="1"/>
</dbReference>
<evidence type="ECO:0000313" key="5">
    <source>
        <dbReference type="Proteomes" id="UP000027195"/>
    </source>
</evidence>
<dbReference type="PANTHER" id="PTHR19303">
    <property type="entry name" value="TRANSPOSON"/>
    <property type="match status" value="1"/>
</dbReference>
<reference evidence="5" key="1">
    <citation type="journal article" date="2014" name="Proc. Natl. Acad. Sci. U.S.A.">
        <title>Extensive sampling of basidiomycete genomes demonstrates inadequacy of the white-rot/brown-rot paradigm for wood decay fungi.</title>
        <authorList>
            <person name="Riley R."/>
            <person name="Salamov A.A."/>
            <person name="Brown D.W."/>
            <person name="Nagy L.G."/>
            <person name="Floudas D."/>
            <person name="Held B.W."/>
            <person name="Levasseur A."/>
            <person name="Lombard V."/>
            <person name="Morin E."/>
            <person name="Otillar R."/>
            <person name="Lindquist E.A."/>
            <person name="Sun H."/>
            <person name="LaButti K.M."/>
            <person name="Schmutz J."/>
            <person name="Jabbour D."/>
            <person name="Luo H."/>
            <person name="Baker S.E."/>
            <person name="Pisabarro A.G."/>
            <person name="Walton J.D."/>
            <person name="Blanchette R.A."/>
            <person name="Henrissat B."/>
            <person name="Martin F."/>
            <person name="Cullen D."/>
            <person name="Hibbett D.S."/>
            <person name="Grigoriev I.V."/>
        </authorList>
    </citation>
    <scope>NUCLEOTIDE SEQUENCE [LARGE SCALE GENOMIC DNA]</scope>
    <source>
        <strain evidence="5">FD-172 SS1</strain>
    </source>
</reference>
<proteinExistence type="predicted"/>
<dbReference type="Gene3D" id="1.10.10.60">
    <property type="entry name" value="Homeodomain-like"/>
    <property type="match status" value="1"/>
</dbReference>
<evidence type="ECO:0000259" key="3">
    <source>
        <dbReference type="PROSITE" id="PS51253"/>
    </source>
</evidence>
<dbReference type="FunCoup" id="A0A067MZR0">
    <property type="interactions" value="182"/>
</dbReference>
<dbReference type="PROSITE" id="PS51253">
    <property type="entry name" value="HTH_CENPB"/>
    <property type="match status" value="1"/>
</dbReference>
<feature type="region of interest" description="Disordered" evidence="2">
    <location>
        <begin position="331"/>
        <end position="360"/>
    </location>
</feature>
<evidence type="ECO:0000256" key="1">
    <source>
        <dbReference type="ARBA" id="ARBA00023125"/>
    </source>
</evidence>
<keyword evidence="5" id="KW-1185">Reference proteome</keyword>
<dbReference type="SUPFAM" id="SSF46689">
    <property type="entry name" value="Homeodomain-like"/>
    <property type="match status" value="1"/>
</dbReference>
<gene>
    <name evidence="4" type="ORF">BOTBODRAFT_106185</name>
</gene>
<dbReference type="PANTHER" id="PTHR19303:SF73">
    <property type="entry name" value="PROTEIN PDC2"/>
    <property type="match status" value="1"/>
</dbReference>
<dbReference type="EMBL" id="KL198025">
    <property type="protein sequence ID" value="KDQ17016.1"/>
    <property type="molecule type" value="Genomic_DNA"/>
</dbReference>
<evidence type="ECO:0000313" key="4">
    <source>
        <dbReference type="EMBL" id="KDQ17016.1"/>
    </source>
</evidence>
<dbReference type="STRING" id="930990.A0A067MZR0"/>
<dbReference type="InParanoid" id="A0A067MZR0"/>
<dbReference type="OrthoDB" id="162969at2759"/>
<feature type="compositionally biased region" description="Acidic residues" evidence="2">
    <location>
        <begin position="336"/>
        <end position="349"/>
    </location>
</feature>
<dbReference type="InterPro" id="IPR050863">
    <property type="entry name" value="CenT-Element_Derived"/>
</dbReference>
<dbReference type="InterPro" id="IPR004875">
    <property type="entry name" value="DDE_SF_endonuclease_dom"/>
</dbReference>
<dbReference type="GO" id="GO:0003677">
    <property type="term" value="F:DNA binding"/>
    <property type="evidence" value="ECO:0007669"/>
    <property type="project" value="UniProtKB-KW"/>
</dbReference>
<feature type="non-terminal residue" evidence="4">
    <location>
        <position position="1"/>
    </location>
</feature>
<dbReference type="Proteomes" id="UP000027195">
    <property type="component" value="Unassembled WGS sequence"/>
</dbReference>
<accession>A0A067MZR0</accession>